<dbReference type="Proteomes" id="UP000184693">
    <property type="component" value="Unassembled WGS sequence"/>
</dbReference>
<reference evidence="3 4" key="1">
    <citation type="submission" date="2016-11" db="EMBL/GenBank/DDBJ databases">
        <authorList>
            <person name="Jaros S."/>
            <person name="Januszkiewicz K."/>
            <person name="Wedrychowicz H."/>
        </authorList>
    </citation>
    <scope>NUCLEOTIDE SEQUENCE [LARGE SCALE GENOMIC DNA]</scope>
    <source>
        <strain evidence="3 4">GAS86</strain>
    </source>
</reference>
<dbReference type="InterPro" id="IPR006597">
    <property type="entry name" value="Sel1-like"/>
</dbReference>
<evidence type="ECO:0000313" key="3">
    <source>
        <dbReference type="EMBL" id="SIO42608.1"/>
    </source>
</evidence>
<protein>
    <recommendedName>
        <fullName evidence="2">DUF6396 domain-containing protein</fullName>
    </recommendedName>
</protein>
<feature type="signal peptide" evidence="1">
    <location>
        <begin position="1"/>
        <end position="22"/>
    </location>
</feature>
<gene>
    <name evidence="3" type="ORF">SAMN05444168_4278</name>
</gene>
<keyword evidence="1" id="KW-0732">Signal</keyword>
<proteinExistence type="predicted"/>
<name>A0A1N6JE18_9BURK</name>
<feature type="domain" description="DUF6396" evidence="2">
    <location>
        <begin position="232"/>
        <end position="338"/>
    </location>
</feature>
<accession>A0A1N6JE18</accession>
<evidence type="ECO:0000256" key="1">
    <source>
        <dbReference type="SAM" id="SignalP"/>
    </source>
</evidence>
<dbReference type="InterPro" id="IPR045653">
    <property type="entry name" value="DUF6396"/>
</dbReference>
<dbReference type="PANTHER" id="PTHR11102">
    <property type="entry name" value="SEL-1-LIKE PROTEIN"/>
    <property type="match status" value="1"/>
</dbReference>
<feature type="chain" id="PRO_5012703807" description="DUF6396 domain-containing protein" evidence="1">
    <location>
        <begin position="23"/>
        <end position="425"/>
    </location>
</feature>
<dbReference type="InterPro" id="IPR011990">
    <property type="entry name" value="TPR-like_helical_dom_sf"/>
</dbReference>
<dbReference type="Pfam" id="PF08238">
    <property type="entry name" value="Sel1"/>
    <property type="match status" value="2"/>
</dbReference>
<dbReference type="Gene3D" id="1.25.40.10">
    <property type="entry name" value="Tetratricopeptide repeat domain"/>
    <property type="match status" value="1"/>
</dbReference>
<dbReference type="SMART" id="SM00671">
    <property type="entry name" value="SEL1"/>
    <property type="match status" value="2"/>
</dbReference>
<dbReference type="Pfam" id="PF19933">
    <property type="entry name" value="DUF6396"/>
    <property type="match status" value="1"/>
</dbReference>
<dbReference type="SUPFAM" id="SSF81901">
    <property type="entry name" value="HCP-like"/>
    <property type="match status" value="1"/>
</dbReference>
<evidence type="ECO:0000313" key="4">
    <source>
        <dbReference type="Proteomes" id="UP000184693"/>
    </source>
</evidence>
<dbReference type="InterPro" id="IPR050767">
    <property type="entry name" value="Sel1_AlgK"/>
</dbReference>
<evidence type="ECO:0000259" key="2">
    <source>
        <dbReference type="Pfam" id="PF19933"/>
    </source>
</evidence>
<dbReference type="PROSITE" id="PS51257">
    <property type="entry name" value="PROKAR_LIPOPROTEIN"/>
    <property type="match status" value="1"/>
</dbReference>
<organism evidence="3 4">
    <name type="scientific">Paraburkholderia phenazinium</name>
    <dbReference type="NCBI Taxonomy" id="60549"/>
    <lineage>
        <taxon>Bacteria</taxon>
        <taxon>Pseudomonadati</taxon>
        <taxon>Pseudomonadota</taxon>
        <taxon>Betaproteobacteria</taxon>
        <taxon>Burkholderiales</taxon>
        <taxon>Burkholderiaceae</taxon>
        <taxon>Paraburkholderia</taxon>
    </lineage>
</organism>
<dbReference type="AlphaFoldDB" id="A0A1N6JE18"/>
<dbReference type="EMBL" id="FSRM01000002">
    <property type="protein sequence ID" value="SIO42608.1"/>
    <property type="molecule type" value="Genomic_DNA"/>
</dbReference>
<sequence length="425" mass="46993">MKKRSKLIAICLALALSACSNKDNPMPTQAEWSAVRAKLAFTCVHEADHLPPLDPQADTLFKYALFLEKKPGPKDYDAAARYYRIAAAYGHYKANHNLQLLVSTGQASSPHAATETVDLAEQLIAEGIPGGYYDMGHYLELGYGVKQDEKKARIYFRKAADLGSAEGQYYVGDLLSPKDRAPDISRQMMECAVDQGYGKAGSYLGIDLMDAKLYEEAVEAFQKGVQAGDAQSSSFLQNGFDTNPSDEIYYVGQSKDSERSRRYGLIWKFLSDHDGLNPKVPDIDRIVPLPPAKLPEWDGTFQWQKEQDAAQPPQKPAESLVTKLAREKNLDPATGLPLTPAKKDNRLPLGATARTNEFCPQDGVWRAKQWAGFSPDATQRIGKGEIMPRLTITQPRAIPGLDALLGMRQHHTDVTWSLVAYSDEA</sequence>
<dbReference type="PANTHER" id="PTHR11102:SF160">
    <property type="entry name" value="ERAD-ASSOCIATED E3 UBIQUITIN-PROTEIN LIGASE COMPONENT HRD3"/>
    <property type="match status" value="1"/>
</dbReference>